<gene>
    <name evidence="3" type="ORF">I303_105588</name>
</gene>
<feature type="compositionally biased region" description="Low complexity" evidence="1">
    <location>
        <begin position="103"/>
        <end position="114"/>
    </location>
</feature>
<proteinExistence type="predicted"/>
<feature type="domain" description="CoA-binding" evidence="2">
    <location>
        <begin position="18"/>
        <end position="96"/>
    </location>
</feature>
<organism evidence="3 4">
    <name type="scientific">Kwoniella dejecticola CBS 10117</name>
    <dbReference type="NCBI Taxonomy" id="1296121"/>
    <lineage>
        <taxon>Eukaryota</taxon>
        <taxon>Fungi</taxon>
        <taxon>Dikarya</taxon>
        <taxon>Basidiomycota</taxon>
        <taxon>Agaricomycotina</taxon>
        <taxon>Tremellomycetes</taxon>
        <taxon>Tremellales</taxon>
        <taxon>Cryptococcaceae</taxon>
        <taxon>Kwoniella</taxon>
    </lineage>
</organism>
<dbReference type="PANTHER" id="PTHR33303:SF2">
    <property type="entry name" value="COA-BINDING DOMAIN-CONTAINING PROTEIN"/>
    <property type="match status" value="1"/>
</dbReference>
<evidence type="ECO:0000313" key="3">
    <source>
        <dbReference type="EMBL" id="WWC62990.1"/>
    </source>
</evidence>
<dbReference type="EMBL" id="CP144535">
    <property type="protein sequence ID" value="WWC62990.1"/>
    <property type="molecule type" value="Genomic_DNA"/>
</dbReference>
<dbReference type="InterPro" id="IPR036291">
    <property type="entry name" value="NAD(P)-bd_dom_sf"/>
</dbReference>
<dbReference type="KEGG" id="kdj:28968668"/>
<reference evidence="3" key="1">
    <citation type="submission" date="2013-07" db="EMBL/GenBank/DDBJ databases">
        <authorList>
            <consortium name="The Broad Institute Genome Sequencing Platform"/>
            <person name="Cuomo C."/>
            <person name="Litvintseva A."/>
            <person name="Chen Y."/>
            <person name="Heitman J."/>
            <person name="Sun S."/>
            <person name="Springer D."/>
            <person name="Dromer F."/>
            <person name="Young S.K."/>
            <person name="Zeng Q."/>
            <person name="Gargeya S."/>
            <person name="Fitzgerald M."/>
            <person name="Abouelleil A."/>
            <person name="Alvarado L."/>
            <person name="Berlin A.M."/>
            <person name="Chapman S.B."/>
            <person name="Dewar J."/>
            <person name="Goldberg J."/>
            <person name="Griggs A."/>
            <person name="Gujja S."/>
            <person name="Hansen M."/>
            <person name="Howarth C."/>
            <person name="Imamovic A."/>
            <person name="Larimer J."/>
            <person name="McCowan C."/>
            <person name="Murphy C."/>
            <person name="Pearson M."/>
            <person name="Priest M."/>
            <person name="Roberts A."/>
            <person name="Saif S."/>
            <person name="Shea T."/>
            <person name="Sykes S."/>
            <person name="Wortman J."/>
            <person name="Nusbaum C."/>
            <person name="Birren B."/>
        </authorList>
    </citation>
    <scope>NUCLEOTIDE SEQUENCE</scope>
    <source>
        <strain evidence="3">CBS 10117</strain>
    </source>
</reference>
<dbReference type="Proteomes" id="UP000078595">
    <property type="component" value="Chromosome 6"/>
</dbReference>
<dbReference type="SUPFAM" id="SSF51735">
    <property type="entry name" value="NAD(P)-binding Rossmann-fold domains"/>
    <property type="match status" value="1"/>
</dbReference>
<sequence>MSSSMVHETMKHFLRAEQFAVIGRVMTDRSRWDNKILNWYRDRGLPVLGVRPNKPPADGIEGLGLLTDIDQIPDLSQTSISIIIHPSVGLPLLKRLYPLPLTSASSSGASTNSSKGTETTPNEPRNVWFQPGADDAAIWEYVKERGIQDKVIGHGACVYRDGDALLQEMKDELEADGKGQSRL</sequence>
<evidence type="ECO:0000256" key="1">
    <source>
        <dbReference type="SAM" id="MobiDB-lite"/>
    </source>
</evidence>
<dbReference type="GeneID" id="28968668"/>
<feature type="region of interest" description="Disordered" evidence="1">
    <location>
        <begin position="103"/>
        <end position="129"/>
    </location>
</feature>
<dbReference type="AlphaFoldDB" id="A0AAJ8KT33"/>
<reference evidence="3" key="2">
    <citation type="submission" date="2024-02" db="EMBL/GenBank/DDBJ databases">
        <title>Comparative genomics of Cryptococcus and Kwoniella reveals pathogenesis evolution and contrasting modes of karyotype evolution via chromosome fusion or intercentromeric recombination.</title>
        <authorList>
            <person name="Coelho M.A."/>
            <person name="David-Palma M."/>
            <person name="Shea T."/>
            <person name="Bowers K."/>
            <person name="McGinley-Smith S."/>
            <person name="Mohammad A.W."/>
            <person name="Gnirke A."/>
            <person name="Yurkov A.M."/>
            <person name="Nowrousian M."/>
            <person name="Sun S."/>
            <person name="Cuomo C.A."/>
            <person name="Heitman J."/>
        </authorList>
    </citation>
    <scope>NUCLEOTIDE SEQUENCE</scope>
    <source>
        <strain evidence="3">CBS 10117</strain>
    </source>
</reference>
<dbReference type="RefSeq" id="XP_065825268.1">
    <property type="nucleotide sequence ID" value="XM_065969196.1"/>
</dbReference>
<name>A0AAJ8KT33_9TREE</name>
<dbReference type="Pfam" id="PF13380">
    <property type="entry name" value="CoA_binding_2"/>
    <property type="match status" value="1"/>
</dbReference>
<dbReference type="Gene3D" id="3.40.50.720">
    <property type="entry name" value="NAD(P)-binding Rossmann-like Domain"/>
    <property type="match status" value="1"/>
</dbReference>
<protein>
    <recommendedName>
        <fullName evidence="2">CoA-binding domain-containing protein</fullName>
    </recommendedName>
</protein>
<accession>A0AAJ8KT33</accession>
<keyword evidence="4" id="KW-1185">Reference proteome</keyword>
<evidence type="ECO:0000259" key="2">
    <source>
        <dbReference type="Pfam" id="PF13380"/>
    </source>
</evidence>
<dbReference type="InterPro" id="IPR003781">
    <property type="entry name" value="CoA-bd"/>
</dbReference>
<evidence type="ECO:0000313" key="4">
    <source>
        <dbReference type="Proteomes" id="UP000078595"/>
    </source>
</evidence>
<dbReference type="PANTHER" id="PTHR33303">
    <property type="entry name" value="CYTOPLASMIC PROTEIN-RELATED"/>
    <property type="match status" value="1"/>
</dbReference>